<reference evidence="2 3" key="1">
    <citation type="journal article" date="2021" name="Elife">
        <title>Chloroplast acquisition without the gene transfer in kleptoplastic sea slugs, Plakobranchus ocellatus.</title>
        <authorList>
            <person name="Maeda T."/>
            <person name="Takahashi S."/>
            <person name="Yoshida T."/>
            <person name="Shimamura S."/>
            <person name="Takaki Y."/>
            <person name="Nagai Y."/>
            <person name="Toyoda A."/>
            <person name="Suzuki Y."/>
            <person name="Arimoto A."/>
            <person name="Ishii H."/>
            <person name="Satoh N."/>
            <person name="Nishiyama T."/>
            <person name="Hasebe M."/>
            <person name="Maruyama T."/>
            <person name="Minagawa J."/>
            <person name="Obokata J."/>
            <person name="Shigenobu S."/>
        </authorList>
    </citation>
    <scope>NUCLEOTIDE SEQUENCE [LARGE SCALE GENOMIC DNA]</scope>
</reference>
<feature type="region of interest" description="Disordered" evidence="1">
    <location>
        <begin position="410"/>
        <end position="441"/>
    </location>
</feature>
<gene>
    <name evidence="2" type="ORF">ElyMa_001454000</name>
</gene>
<comment type="caution">
    <text evidence="2">The sequence shown here is derived from an EMBL/GenBank/DDBJ whole genome shotgun (WGS) entry which is preliminary data.</text>
</comment>
<evidence type="ECO:0008006" key="4">
    <source>
        <dbReference type="Google" id="ProtNLM"/>
    </source>
</evidence>
<dbReference type="AlphaFoldDB" id="A0AAV4IZS0"/>
<dbReference type="Proteomes" id="UP000762676">
    <property type="component" value="Unassembled WGS sequence"/>
</dbReference>
<sequence>MDIERQERAGTAGDRSVRITAAIEKLERGEALARDEVLLLKEVDTLIHRKIETTRAKEGGVYKVPPEASVVALDELPYANKEFKKNSFVASYSSKGVPVFRIFDDDGKSIVFRRMSSSPFFEQLSTDETVAWSEVSYKGVYYGVQNDDVLGRIGHAQATTKCNVEIKPGCAVEDIQRLNEIIGEDSQIGRMSLFSEFMQKVEMHVMATRDIKPGSQLLMDYGYDPKQGKPDNIVAVSGRARIIIEQKLADHLKDAEEAGVLSYWKIGASEVSEGSDESSSDSNTIIVEVSDASGSEKLSPPGKPQLESFREQWGEFTSSTGDIDLYNLHFFYESLGDLDQQLLVNLALYIGSYYDESDDGFLDTVITSFSELSDSDIDTAKQSLIEMYDVLIGRNVQIDDNDWLLFGQAKRKGDHQKKRSASESDPEEPSTSKKARTETQI</sequence>
<name>A0AAV4IZS0_9GAST</name>
<accession>A0AAV4IZS0</accession>
<dbReference type="CDD" id="cd08161">
    <property type="entry name" value="SET"/>
    <property type="match status" value="1"/>
</dbReference>
<evidence type="ECO:0000313" key="2">
    <source>
        <dbReference type="EMBL" id="GFS15645.1"/>
    </source>
</evidence>
<organism evidence="2 3">
    <name type="scientific">Elysia marginata</name>
    <dbReference type="NCBI Taxonomy" id="1093978"/>
    <lineage>
        <taxon>Eukaryota</taxon>
        <taxon>Metazoa</taxon>
        <taxon>Spiralia</taxon>
        <taxon>Lophotrochozoa</taxon>
        <taxon>Mollusca</taxon>
        <taxon>Gastropoda</taxon>
        <taxon>Heterobranchia</taxon>
        <taxon>Euthyneura</taxon>
        <taxon>Panpulmonata</taxon>
        <taxon>Sacoglossa</taxon>
        <taxon>Placobranchoidea</taxon>
        <taxon>Plakobranchidae</taxon>
        <taxon>Elysia</taxon>
    </lineage>
</organism>
<keyword evidence="3" id="KW-1185">Reference proteome</keyword>
<dbReference type="EMBL" id="BMAT01002861">
    <property type="protein sequence ID" value="GFS15645.1"/>
    <property type="molecule type" value="Genomic_DNA"/>
</dbReference>
<protein>
    <recommendedName>
        <fullName evidence="4">SET domain-containing protein</fullName>
    </recommendedName>
</protein>
<evidence type="ECO:0000313" key="3">
    <source>
        <dbReference type="Proteomes" id="UP000762676"/>
    </source>
</evidence>
<evidence type="ECO:0000256" key="1">
    <source>
        <dbReference type="SAM" id="MobiDB-lite"/>
    </source>
</evidence>
<feature type="compositionally biased region" description="Basic residues" evidence="1">
    <location>
        <begin position="410"/>
        <end position="419"/>
    </location>
</feature>
<proteinExistence type="predicted"/>